<evidence type="ECO:0000256" key="2">
    <source>
        <dbReference type="SAM" id="SignalP"/>
    </source>
</evidence>
<dbReference type="Proteomes" id="UP000004810">
    <property type="component" value="Unassembled WGS sequence"/>
</dbReference>
<feature type="non-terminal residue" evidence="3">
    <location>
        <position position="1"/>
    </location>
</feature>
<keyword evidence="1" id="KW-0472">Membrane</keyword>
<name>J9EZX8_WUCBA</name>
<feature type="transmembrane region" description="Helical" evidence="1">
    <location>
        <begin position="57"/>
        <end position="80"/>
    </location>
</feature>
<evidence type="ECO:0000313" key="3">
    <source>
        <dbReference type="EMBL" id="EJW80679.1"/>
    </source>
</evidence>
<reference evidence="4" key="1">
    <citation type="submission" date="2012-08" db="EMBL/GenBank/DDBJ databases">
        <title>The Genome Sequence of Wuchereria bancrofti.</title>
        <authorList>
            <person name="Nutman T.B."/>
            <person name="Fink D.L."/>
            <person name="Russ C."/>
            <person name="Young S."/>
            <person name="Zeng Q."/>
            <person name="Koehrsen M."/>
            <person name="Alvarado L."/>
            <person name="Berlin A."/>
            <person name="Chapman S.B."/>
            <person name="Chen Z."/>
            <person name="Freedman E."/>
            <person name="Gellesch M."/>
            <person name="Goldberg J."/>
            <person name="Griggs A."/>
            <person name="Gujja S."/>
            <person name="Heilman E.R."/>
            <person name="Heiman D."/>
            <person name="Hepburn T."/>
            <person name="Howarth C."/>
            <person name="Jen D."/>
            <person name="Larson L."/>
            <person name="Lewis B."/>
            <person name="Mehta T."/>
            <person name="Park D."/>
            <person name="Pearson M."/>
            <person name="Roberts A."/>
            <person name="Saif S."/>
            <person name="Shea T."/>
            <person name="Shenoy N."/>
            <person name="Sisk P."/>
            <person name="Stolte C."/>
            <person name="Sykes S."/>
            <person name="Walk T."/>
            <person name="White J."/>
            <person name="Yandava C."/>
            <person name="Haas B."/>
            <person name="Henn M.R."/>
            <person name="Nusbaum C."/>
            <person name="Birren B."/>
        </authorList>
    </citation>
    <scope>NUCLEOTIDE SEQUENCE [LARGE SCALE GENOMIC DNA]</scope>
    <source>
        <strain evidence="4">NA</strain>
    </source>
</reference>
<sequence length="136" mass="16091">DGWCLLIFSVPSLLFSSHSITTSTSLFEHHSLSRGYTLHAKHHRHHRYHHHYYYYDYYYLLLSSSLLPLSLLLLIIVIITNYYHYFSTPVDIYVSSLSFLFLLLQSLAYPHFGFILDHGVTFSHKYASCWLLPKLF</sequence>
<feature type="transmembrane region" description="Helical" evidence="1">
    <location>
        <begin position="92"/>
        <end position="112"/>
    </location>
</feature>
<organism evidence="3 4">
    <name type="scientific">Wuchereria bancrofti</name>
    <dbReference type="NCBI Taxonomy" id="6293"/>
    <lineage>
        <taxon>Eukaryota</taxon>
        <taxon>Metazoa</taxon>
        <taxon>Ecdysozoa</taxon>
        <taxon>Nematoda</taxon>
        <taxon>Chromadorea</taxon>
        <taxon>Rhabditida</taxon>
        <taxon>Spirurina</taxon>
        <taxon>Spiruromorpha</taxon>
        <taxon>Filarioidea</taxon>
        <taxon>Onchocercidae</taxon>
        <taxon>Wuchereria</taxon>
    </lineage>
</organism>
<keyword evidence="1" id="KW-1133">Transmembrane helix</keyword>
<dbReference type="EMBL" id="ADBV01004288">
    <property type="protein sequence ID" value="EJW80679.1"/>
    <property type="molecule type" value="Genomic_DNA"/>
</dbReference>
<gene>
    <name evidence="3" type="ORF">WUBG_08413</name>
</gene>
<protein>
    <recommendedName>
        <fullName evidence="5">G-protein coupled receptors family 1 profile domain-containing protein</fullName>
    </recommendedName>
</protein>
<keyword evidence="2" id="KW-0732">Signal</keyword>
<evidence type="ECO:0008006" key="5">
    <source>
        <dbReference type="Google" id="ProtNLM"/>
    </source>
</evidence>
<proteinExistence type="predicted"/>
<feature type="signal peptide" evidence="2">
    <location>
        <begin position="1"/>
        <end position="19"/>
    </location>
</feature>
<evidence type="ECO:0000256" key="1">
    <source>
        <dbReference type="SAM" id="Phobius"/>
    </source>
</evidence>
<comment type="caution">
    <text evidence="3">The sequence shown here is derived from an EMBL/GenBank/DDBJ whole genome shotgun (WGS) entry which is preliminary data.</text>
</comment>
<dbReference type="AlphaFoldDB" id="J9EZX8"/>
<evidence type="ECO:0000313" key="4">
    <source>
        <dbReference type="Proteomes" id="UP000004810"/>
    </source>
</evidence>
<keyword evidence="1" id="KW-0812">Transmembrane</keyword>
<accession>J9EZX8</accession>
<feature type="chain" id="PRO_5003822775" description="G-protein coupled receptors family 1 profile domain-containing protein" evidence="2">
    <location>
        <begin position="20"/>
        <end position="136"/>
    </location>
</feature>